<proteinExistence type="inferred from homology"/>
<gene>
    <name evidence="5" type="ORF">E6W99_19180</name>
</gene>
<feature type="domain" description="Periplasmic binding protein" evidence="4">
    <location>
        <begin position="49"/>
        <end position="296"/>
    </location>
</feature>
<comment type="caution">
    <text evidence="5">The sequence shown here is derived from an EMBL/GenBank/DDBJ whole genome shotgun (WGS) entry which is preliminary data.</text>
</comment>
<dbReference type="InterPro" id="IPR025997">
    <property type="entry name" value="SBP_2_dom"/>
</dbReference>
<reference evidence="5 6" key="1">
    <citation type="submission" date="2019-04" db="EMBL/GenBank/DDBJ databases">
        <title>Bacillus sediminilitoris sp. nov., isolated from a tidal flat sediment on the East China Sea.</title>
        <authorList>
            <person name="Wei Y."/>
            <person name="Mao H."/>
            <person name="Fang J."/>
        </authorList>
    </citation>
    <scope>NUCLEOTIDE SEQUENCE [LARGE SCALE GENOMIC DNA]</scope>
    <source>
        <strain evidence="5 6">DSL-17</strain>
    </source>
</reference>
<sequence length="336" mass="36714">MKKLLIVYAFLISIFAIYLFTYYLKDSILNPFDQSDKRLQGDIGETYVMVTFSAGIEYWKSAIKGFEDAATDRNVSVEYRGATQYDSHEQITVLEQVIAKKPAGIAISAINPYELNSTINKAIDAGIPVVLFDSDAPASNANAFLGTNNYSAGVTGAHKIADLLGGKGNVAVITLPNQLNNKERTNGFVETISNDYPNMKVVAIKDGKGDQLQSEKAAIDIIKSYPDIQGIFATEANGGVGIADAAQSLKKDMKIISFDTDKRTLDKIKEGAISASLAQGTWNMGYWSLQFLFQHHHGNSELQADRQSKQSAVIPDNVDTGISIVTKENVEEYYAD</sequence>
<evidence type="ECO:0000313" key="6">
    <source>
        <dbReference type="Proteomes" id="UP000310334"/>
    </source>
</evidence>
<evidence type="ECO:0000313" key="5">
    <source>
        <dbReference type="EMBL" id="THF77461.1"/>
    </source>
</evidence>
<evidence type="ECO:0000256" key="2">
    <source>
        <dbReference type="ARBA" id="ARBA00007639"/>
    </source>
</evidence>
<dbReference type="InterPro" id="IPR028082">
    <property type="entry name" value="Peripla_BP_I"/>
</dbReference>
<keyword evidence="6" id="KW-1185">Reference proteome</keyword>
<organism evidence="5 6">
    <name type="scientific">Metabacillus sediminilitoris</name>
    <dbReference type="NCBI Taxonomy" id="2567941"/>
    <lineage>
        <taxon>Bacteria</taxon>
        <taxon>Bacillati</taxon>
        <taxon>Bacillota</taxon>
        <taxon>Bacilli</taxon>
        <taxon>Bacillales</taxon>
        <taxon>Bacillaceae</taxon>
        <taxon>Metabacillus</taxon>
    </lineage>
</organism>
<dbReference type="Gene3D" id="3.40.50.2300">
    <property type="match status" value="2"/>
</dbReference>
<dbReference type="Proteomes" id="UP000310334">
    <property type="component" value="Unassembled WGS sequence"/>
</dbReference>
<dbReference type="PANTHER" id="PTHR46847:SF1">
    <property type="entry name" value="D-ALLOSE-BINDING PERIPLASMIC PROTEIN-RELATED"/>
    <property type="match status" value="1"/>
</dbReference>
<dbReference type="OrthoDB" id="9800520at2"/>
<dbReference type="EMBL" id="SSNT01000015">
    <property type="protein sequence ID" value="THF77461.1"/>
    <property type="molecule type" value="Genomic_DNA"/>
</dbReference>
<dbReference type="GO" id="GO:0030246">
    <property type="term" value="F:carbohydrate binding"/>
    <property type="evidence" value="ECO:0007669"/>
    <property type="project" value="UniProtKB-ARBA"/>
</dbReference>
<comment type="subcellular location">
    <subcellularLocation>
        <location evidence="1">Cell envelope</location>
    </subcellularLocation>
</comment>
<evidence type="ECO:0000256" key="3">
    <source>
        <dbReference type="ARBA" id="ARBA00022729"/>
    </source>
</evidence>
<name>A0A4S4BWK3_9BACI</name>
<accession>A0A4S4BWK3</accession>
<dbReference type="SUPFAM" id="SSF53822">
    <property type="entry name" value="Periplasmic binding protein-like I"/>
    <property type="match status" value="1"/>
</dbReference>
<evidence type="ECO:0000256" key="1">
    <source>
        <dbReference type="ARBA" id="ARBA00004196"/>
    </source>
</evidence>
<dbReference type="GO" id="GO:0030313">
    <property type="term" value="C:cell envelope"/>
    <property type="evidence" value="ECO:0007669"/>
    <property type="project" value="UniProtKB-SubCell"/>
</dbReference>
<dbReference type="CDD" id="cd19969">
    <property type="entry name" value="PBP1_ABC_sugar_binding-like"/>
    <property type="match status" value="1"/>
</dbReference>
<protein>
    <submittedName>
        <fullName evidence="5">Sugar ABC transporter substrate-binding protein</fullName>
    </submittedName>
</protein>
<evidence type="ECO:0000259" key="4">
    <source>
        <dbReference type="Pfam" id="PF13407"/>
    </source>
</evidence>
<comment type="similarity">
    <text evidence="2">Belongs to the bacterial solute-binding protein 2 family.</text>
</comment>
<dbReference type="PANTHER" id="PTHR46847">
    <property type="entry name" value="D-ALLOSE-BINDING PERIPLASMIC PROTEIN-RELATED"/>
    <property type="match status" value="1"/>
</dbReference>
<dbReference type="RefSeq" id="WP_136356802.1">
    <property type="nucleotide sequence ID" value="NZ_CP046266.1"/>
</dbReference>
<dbReference type="AlphaFoldDB" id="A0A4S4BWK3"/>
<keyword evidence="3" id="KW-0732">Signal</keyword>
<dbReference type="Pfam" id="PF13407">
    <property type="entry name" value="Peripla_BP_4"/>
    <property type="match status" value="1"/>
</dbReference>